<dbReference type="AlphaFoldDB" id="Q8EVE8"/>
<accession>Q8EVE8</accession>
<dbReference type="EMBL" id="BA000026">
    <property type="protein sequence ID" value="BAC44406.1"/>
    <property type="molecule type" value="Genomic_DNA"/>
</dbReference>
<reference evidence="1 2" key="1">
    <citation type="journal article" date="2002" name="Nucleic Acids Res.">
        <title>The complete genomic sequence of Mycoplasma penetrans, an intracellular bacterial pathogen in humans.</title>
        <authorList>
            <person name="Sasaki Y."/>
            <person name="Ishikawa J."/>
            <person name="Yamashita A."/>
            <person name="Oshima K."/>
            <person name="Kenri T."/>
            <person name="Furuya K."/>
            <person name="Yoshino C."/>
            <person name="Horino A."/>
            <person name="Shiba T."/>
            <person name="Sasaki T."/>
            <person name="Hattori M."/>
        </authorList>
    </citation>
    <scope>NUCLEOTIDE SEQUENCE [LARGE SCALE GENOMIC DNA]</scope>
    <source>
        <strain evidence="1 2">HF-2</strain>
    </source>
</reference>
<dbReference type="InParanoid" id="Q8EVE8"/>
<sequence length="56" mass="6569">MNKDSFVKMINDKVNGTQVAGQKISLETEASTMINNEFEKIKNYFFDFYSILFHLE</sequence>
<dbReference type="RefSeq" id="WP_011077438.1">
    <property type="nucleotide sequence ID" value="NC_004432.1"/>
</dbReference>
<name>Q8EVE8_MALP2</name>
<dbReference type="Proteomes" id="UP000002522">
    <property type="component" value="Chromosome"/>
</dbReference>
<dbReference type="KEGG" id="mpe:MYPE6160"/>
<organism evidence="1 2">
    <name type="scientific">Malacoplasma penetrans (strain HF-2)</name>
    <name type="common">Mycoplasma penetrans</name>
    <dbReference type="NCBI Taxonomy" id="272633"/>
    <lineage>
        <taxon>Bacteria</taxon>
        <taxon>Bacillati</taxon>
        <taxon>Mycoplasmatota</taxon>
        <taxon>Mycoplasmoidales</taxon>
        <taxon>Mycoplasmoidaceae</taxon>
        <taxon>Malacoplasma</taxon>
    </lineage>
</organism>
<keyword evidence="2" id="KW-1185">Reference proteome</keyword>
<dbReference type="HOGENOM" id="CLU_3009472_0_0_14"/>
<protein>
    <submittedName>
        <fullName evidence="1">Uncharacterized protein</fullName>
    </submittedName>
</protein>
<proteinExistence type="predicted"/>
<gene>
    <name evidence="1" type="ordered locus">MYPE6160</name>
</gene>
<evidence type="ECO:0000313" key="1">
    <source>
        <dbReference type="EMBL" id="BAC44406.1"/>
    </source>
</evidence>
<evidence type="ECO:0000313" key="2">
    <source>
        <dbReference type="Proteomes" id="UP000002522"/>
    </source>
</evidence>